<protein>
    <submittedName>
        <fullName evidence="1">Uncharacterized protein</fullName>
    </submittedName>
</protein>
<reference evidence="1 2" key="1">
    <citation type="submission" date="2017-06" db="EMBL/GenBank/DDBJ databases">
        <title>Cmopartive genomic analysis of Ambrosia Fusariam Clade fungi.</title>
        <authorList>
            <person name="Stajich J.E."/>
            <person name="Carrillo J."/>
            <person name="Kijimoto T."/>
            <person name="Eskalen A."/>
            <person name="O'Donnell K."/>
            <person name="Kasson M."/>
        </authorList>
    </citation>
    <scope>NUCLEOTIDE SEQUENCE [LARGE SCALE GENOMIC DNA]</scope>
    <source>
        <strain evidence="1 2">NRRL 20438</strain>
    </source>
</reference>
<proteinExistence type="predicted"/>
<dbReference type="AlphaFoldDB" id="A0A428SDP2"/>
<evidence type="ECO:0000313" key="2">
    <source>
        <dbReference type="Proteomes" id="UP000288429"/>
    </source>
</evidence>
<gene>
    <name evidence="1" type="ORF">CDV31_016175</name>
</gene>
<sequence length="76" mass="7984">MPGPAARIYEICSKPSHSAGTPVDGRPGWLVGKSSESDWTARGRDPLVAGSLYLNSHVAVVLGTFSLLLGESLSIF</sequence>
<comment type="caution">
    <text evidence="1">The sequence shown here is derived from an EMBL/GenBank/DDBJ whole genome shotgun (WGS) entry which is preliminary data.</text>
</comment>
<evidence type="ECO:0000313" key="1">
    <source>
        <dbReference type="EMBL" id="RSL87895.1"/>
    </source>
</evidence>
<keyword evidence="2" id="KW-1185">Reference proteome</keyword>
<dbReference type="EMBL" id="NIZV01000490">
    <property type="protein sequence ID" value="RSL87895.1"/>
    <property type="molecule type" value="Genomic_DNA"/>
</dbReference>
<accession>A0A428SDP2</accession>
<dbReference type="Proteomes" id="UP000288429">
    <property type="component" value="Unassembled WGS sequence"/>
</dbReference>
<organism evidence="1 2">
    <name type="scientific">Fusarium ambrosium</name>
    <dbReference type="NCBI Taxonomy" id="131363"/>
    <lineage>
        <taxon>Eukaryota</taxon>
        <taxon>Fungi</taxon>
        <taxon>Dikarya</taxon>
        <taxon>Ascomycota</taxon>
        <taxon>Pezizomycotina</taxon>
        <taxon>Sordariomycetes</taxon>
        <taxon>Hypocreomycetidae</taxon>
        <taxon>Hypocreales</taxon>
        <taxon>Nectriaceae</taxon>
        <taxon>Fusarium</taxon>
        <taxon>Fusarium solani species complex</taxon>
    </lineage>
</organism>
<name>A0A428SDP2_9HYPO</name>